<dbReference type="FunCoup" id="A0A0H2RJ15">
    <property type="interactions" value="51"/>
</dbReference>
<comment type="subcellular location">
    <subcellularLocation>
        <location evidence="1">Nucleus</location>
    </subcellularLocation>
</comment>
<feature type="region of interest" description="Disordered" evidence="4">
    <location>
        <begin position="1"/>
        <end position="75"/>
    </location>
</feature>
<dbReference type="PANTHER" id="PTHR15818:SF2">
    <property type="entry name" value="G-PATCH DOMAIN AND KOW MOTIFS-CONTAINING PROTEIN"/>
    <property type="match status" value="1"/>
</dbReference>
<feature type="compositionally biased region" description="Basic and acidic residues" evidence="4">
    <location>
        <begin position="350"/>
        <end position="437"/>
    </location>
</feature>
<dbReference type="STRING" id="27342.A0A0H2RJ15"/>
<dbReference type="PROSITE" id="PS50174">
    <property type="entry name" value="G_PATCH"/>
    <property type="match status" value="1"/>
</dbReference>
<feature type="compositionally biased region" description="Basic and acidic residues" evidence="4">
    <location>
        <begin position="163"/>
        <end position="172"/>
    </location>
</feature>
<evidence type="ECO:0000256" key="4">
    <source>
        <dbReference type="SAM" id="MobiDB-lite"/>
    </source>
</evidence>
<evidence type="ECO:0000313" key="7">
    <source>
        <dbReference type="Proteomes" id="UP000053477"/>
    </source>
</evidence>
<feature type="region of interest" description="Disordered" evidence="4">
    <location>
        <begin position="130"/>
        <end position="196"/>
    </location>
</feature>
<keyword evidence="3" id="KW-0539">Nucleus</keyword>
<gene>
    <name evidence="6" type="ORF">SCHPADRAFT_998559</name>
</gene>
<feature type="compositionally biased region" description="Basic and acidic residues" evidence="4">
    <location>
        <begin position="319"/>
        <end position="340"/>
    </location>
</feature>
<dbReference type="EMBL" id="KQ085990">
    <property type="protein sequence ID" value="KLO11864.1"/>
    <property type="molecule type" value="Genomic_DNA"/>
</dbReference>
<dbReference type="PANTHER" id="PTHR15818">
    <property type="entry name" value="G PATCH AND KOW-CONTAINING"/>
    <property type="match status" value="1"/>
</dbReference>
<dbReference type="Pfam" id="PF12656">
    <property type="entry name" value="G-patch_2"/>
    <property type="match status" value="1"/>
</dbReference>
<accession>A0A0H2RJ15</accession>
<evidence type="ECO:0000256" key="3">
    <source>
        <dbReference type="ARBA" id="ARBA00023242"/>
    </source>
</evidence>
<protein>
    <recommendedName>
        <fullName evidence="5">G-patch domain-containing protein</fullName>
    </recommendedName>
</protein>
<sequence>MSTTKLSFTVRRPSPLSRQTSAGPDSDRESNFKVPAIPARLTDSGRSTPNSPLANGHKKPQFVPREVDSSDEEDEEVDEMVTGFDQFGVQRSGGKKKKDEGPLIIPVQENRDWREIARKRKAAEMFVPEAGKAAMRTGPDGSVGGLGTKDTINSGPTLVGLVHVEKKERVDADGDVSMSTERDAETTEVTQESEDDRALKALLAEASGEKPSGLAISAIPSDADNDWRAPVDEKDAYRRDVVNRPDSATLEDYARVPVEQFGEALLRGMGWTPGQTGSLFRQGPAQPYVPQKRPALLGLGAKERDLVDDGSSKFGKFKSRPDKRYTPLVKVSRDSEDGRRSGTVSRRSSRSPDSDRRRDRDEDRDRDRDRRKREEREYESERDRDRKRRDYDSDRDRRRDRDGERDSRKDDRDHYRRRERSYDRERSSTKDRERDRR</sequence>
<proteinExistence type="inferred from homology"/>
<feature type="compositionally biased region" description="Polar residues" evidence="4">
    <location>
        <begin position="44"/>
        <end position="53"/>
    </location>
</feature>
<reference evidence="6 7" key="1">
    <citation type="submission" date="2015-04" db="EMBL/GenBank/DDBJ databases">
        <title>Complete genome sequence of Schizopora paradoxa KUC8140, a cosmopolitan wood degrader in East Asia.</title>
        <authorList>
            <consortium name="DOE Joint Genome Institute"/>
            <person name="Min B."/>
            <person name="Park H."/>
            <person name="Jang Y."/>
            <person name="Kim J.-J."/>
            <person name="Kim K.H."/>
            <person name="Pangilinan J."/>
            <person name="Lipzen A."/>
            <person name="Riley R."/>
            <person name="Grigoriev I.V."/>
            <person name="Spatafora J.W."/>
            <person name="Choi I.-G."/>
        </authorList>
    </citation>
    <scope>NUCLEOTIDE SEQUENCE [LARGE SCALE GENOMIC DNA]</scope>
    <source>
        <strain evidence="6 7">KUC8140</strain>
    </source>
</reference>
<feature type="compositionally biased region" description="Basic and acidic residues" evidence="4">
    <location>
        <begin position="301"/>
        <end position="311"/>
    </location>
</feature>
<dbReference type="GO" id="GO:0003676">
    <property type="term" value="F:nucleic acid binding"/>
    <property type="evidence" value="ECO:0007669"/>
    <property type="project" value="InterPro"/>
</dbReference>
<dbReference type="GO" id="GO:0005681">
    <property type="term" value="C:spliceosomal complex"/>
    <property type="evidence" value="ECO:0007669"/>
    <property type="project" value="TreeGrafter"/>
</dbReference>
<evidence type="ECO:0000259" key="5">
    <source>
        <dbReference type="PROSITE" id="PS50174"/>
    </source>
</evidence>
<dbReference type="InParanoid" id="A0A0H2RJ15"/>
<evidence type="ECO:0000313" key="6">
    <source>
        <dbReference type="EMBL" id="KLO11864.1"/>
    </source>
</evidence>
<name>A0A0H2RJ15_9AGAM</name>
<evidence type="ECO:0000256" key="2">
    <source>
        <dbReference type="ARBA" id="ARBA00008576"/>
    </source>
</evidence>
<comment type="similarity">
    <text evidence="2">Belongs to the SPP2 family.</text>
</comment>
<organism evidence="6 7">
    <name type="scientific">Schizopora paradoxa</name>
    <dbReference type="NCBI Taxonomy" id="27342"/>
    <lineage>
        <taxon>Eukaryota</taxon>
        <taxon>Fungi</taxon>
        <taxon>Dikarya</taxon>
        <taxon>Basidiomycota</taxon>
        <taxon>Agaricomycotina</taxon>
        <taxon>Agaricomycetes</taxon>
        <taxon>Hymenochaetales</taxon>
        <taxon>Schizoporaceae</taxon>
        <taxon>Schizopora</taxon>
    </lineage>
</organism>
<dbReference type="AlphaFoldDB" id="A0A0H2RJ15"/>
<feature type="domain" description="G-patch" evidence="5">
    <location>
        <begin position="258"/>
        <end position="304"/>
    </location>
</feature>
<dbReference type="OrthoDB" id="5577072at2759"/>
<dbReference type="InterPro" id="IPR026822">
    <property type="entry name" value="Spp2/MOS2_G-patch"/>
</dbReference>
<dbReference type="InterPro" id="IPR045166">
    <property type="entry name" value="Spp2-like"/>
</dbReference>
<evidence type="ECO:0000256" key="1">
    <source>
        <dbReference type="ARBA" id="ARBA00004123"/>
    </source>
</evidence>
<keyword evidence="7" id="KW-1185">Reference proteome</keyword>
<dbReference type="Proteomes" id="UP000053477">
    <property type="component" value="Unassembled WGS sequence"/>
</dbReference>
<feature type="region of interest" description="Disordered" evidence="4">
    <location>
        <begin position="273"/>
        <end position="437"/>
    </location>
</feature>
<dbReference type="GO" id="GO:0000398">
    <property type="term" value="P:mRNA splicing, via spliceosome"/>
    <property type="evidence" value="ECO:0007669"/>
    <property type="project" value="InterPro"/>
</dbReference>
<dbReference type="InterPro" id="IPR000467">
    <property type="entry name" value="G_patch_dom"/>
</dbReference>